<evidence type="ECO:0000259" key="8">
    <source>
        <dbReference type="PROSITE" id="PS51192"/>
    </source>
</evidence>
<dbReference type="InterPro" id="IPR027417">
    <property type="entry name" value="P-loop_NTPase"/>
</dbReference>
<dbReference type="PANTHER" id="PTHR47958">
    <property type="entry name" value="ATP-DEPENDENT RNA HELICASE DBP3"/>
    <property type="match status" value="1"/>
</dbReference>
<feature type="compositionally biased region" description="Low complexity" evidence="7">
    <location>
        <begin position="463"/>
        <end position="482"/>
    </location>
</feature>
<dbReference type="InterPro" id="IPR000629">
    <property type="entry name" value="RNA-helicase_DEAD-box_CS"/>
</dbReference>
<evidence type="ECO:0000256" key="4">
    <source>
        <dbReference type="ARBA" id="ARBA00022806"/>
    </source>
</evidence>
<dbReference type="Pfam" id="PF00271">
    <property type="entry name" value="Helicase_C"/>
    <property type="match status" value="1"/>
</dbReference>
<dbReference type="PROSITE" id="PS00039">
    <property type="entry name" value="DEAD_ATP_HELICASE"/>
    <property type="match status" value="1"/>
</dbReference>
<dbReference type="CDD" id="cd18787">
    <property type="entry name" value="SF2_C_DEAD"/>
    <property type="match status" value="1"/>
</dbReference>
<dbReference type="GO" id="GO:0003676">
    <property type="term" value="F:nucleic acid binding"/>
    <property type="evidence" value="ECO:0007669"/>
    <property type="project" value="InterPro"/>
</dbReference>
<feature type="domain" description="Helicase ATP-binding" evidence="8">
    <location>
        <begin position="94"/>
        <end position="283"/>
    </location>
</feature>
<evidence type="ECO:0000256" key="1">
    <source>
        <dbReference type="ARBA" id="ARBA00012552"/>
    </source>
</evidence>
<dbReference type="PROSITE" id="PS51192">
    <property type="entry name" value="HELICASE_ATP_BIND_1"/>
    <property type="match status" value="1"/>
</dbReference>
<dbReference type="GO" id="GO:0003724">
    <property type="term" value="F:RNA helicase activity"/>
    <property type="evidence" value="ECO:0007669"/>
    <property type="project" value="UniProtKB-EC"/>
</dbReference>
<dbReference type="AlphaFoldDB" id="A0A1B6GRN0"/>
<dbReference type="SMART" id="SM00490">
    <property type="entry name" value="HELICc"/>
    <property type="match status" value="1"/>
</dbReference>
<dbReference type="PROSITE" id="PS51194">
    <property type="entry name" value="HELICASE_CTER"/>
    <property type="match status" value="1"/>
</dbReference>
<feature type="non-terminal residue" evidence="10">
    <location>
        <position position="1"/>
    </location>
</feature>
<name>A0A1B6GRN0_9HEMI</name>
<organism evidence="10">
    <name type="scientific">Cuerna arida</name>
    <dbReference type="NCBI Taxonomy" id="1464854"/>
    <lineage>
        <taxon>Eukaryota</taxon>
        <taxon>Metazoa</taxon>
        <taxon>Ecdysozoa</taxon>
        <taxon>Arthropoda</taxon>
        <taxon>Hexapoda</taxon>
        <taxon>Insecta</taxon>
        <taxon>Pterygota</taxon>
        <taxon>Neoptera</taxon>
        <taxon>Paraneoptera</taxon>
        <taxon>Hemiptera</taxon>
        <taxon>Auchenorrhyncha</taxon>
        <taxon>Membracoidea</taxon>
        <taxon>Cicadellidae</taxon>
        <taxon>Cicadellinae</taxon>
        <taxon>Proconiini</taxon>
        <taxon>Cuerna</taxon>
    </lineage>
</organism>
<dbReference type="EMBL" id="GECZ01004673">
    <property type="protein sequence ID" value="JAS65096.1"/>
    <property type="molecule type" value="Transcribed_RNA"/>
</dbReference>
<dbReference type="InterPro" id="IPR011545">
    <property type="entry name" value="DEAD/DEAH_box_helicase_dom"/>
</dbReference>
<protein>
    <recommendedName>
        <fullName evidence="1">RNA helicase</fullName>
        <ecNumber evidence="1">3.6.4.13</ecNumber>
    </recommendedName>
</protein>
<feature type="compositionally biased region" description="Low complexity" evidence="7">
    <location>
        <begin position="499"/>
        <end position="511"/>
    </location>
</feature>
<dbReference type="GO" id="GO:0010468">
    <property type="term" value="P:regulation of gene expression"/>
    <property type="evidence" value="ECO:0007669"/>
    <property type="project" value="UniProtKB-ARBA"/>
</dbReference>
<reference evidence="10" key="1">
    <citation type="submission" date="2015-11" db="EMBL/GenBank/DDBJ databases">
        <title>De novo transcriptome assembly of four potential Pierce s Disease insect vectors from Arizona vineyards.</title>
        <authorList>
            <person name="Tassone E.E."/>
        </authorList>
    </citation>
    <scope>NUCLEOTIDE SEQUENCE</scope>
</reference>
<evidence type="ECO:0000259" key="9">
    <source>
        <dbReference type="PROSITE" id="PS51194"/>
    </source>
</evidence>
<gene>
    <name evidence="10" type="ORF">g.2082</name>
</gene>
<dbReference type="EC" id="3.6.4.13" evidence="1"/>
<feature type="region of interest" description="Disordered" evidence="7">
    <location>
        <begin position="452"/>
        <end position="511"/>
    </location>
</feature>
<comment type="similarity">
    <text evidence="6">Belongs to the DEAD box helicase family.</text>
</comment>
<sequence length="511" mass="57067">EFRPRKFEKKPDQKGDSEEKKPHRSDYCPPDLTEDDVINQVLPSEDYHNRLDEIEITGGEVPSKIKSFDELNLHPSLKCNLRYKKPTQIQTVSIPAILNGRDLMACAETGSGKTAGFLLPIIDMMLKNGNFQHECLGKAVCTPTALILSPTRELSVQTFAEGFRFCYKTDVKVAVVYGGTDVNYQVQKMGDSHIVSGTVGRVHDFIKRKKICVGKLKYFVLDEADKMLDKGFEHDVRAIFREIMDQKKEYDDGSKPQMSMFSATFPKEIRDLAAEFLENEIFVIVGNCLSGGANKDIHQRFILVNSKEEKHDMICEIMKQSPLKTLIFVETKYICNVIAVELTSNGVSATNISGERSQREREIALSDFKNNRKQVLVATSVAARGLDIPGIEQVINFDLPKCGDEYIHRIGRTGRVGHKGVAISFFSPRNDQAMKDVLAEVLKESGQDVPDFLLSSSHQPAFNRNNNNYKKNNYQNKTNDNNNGGGGGGGNDDDDWGCDDNGGNNNYSNGG</sequence>
<feature type="region of interest" description="Disordered" evidence="7">
    <location>
        <begin position="1"/>
        <end position="34"/>
    </location>
</feature>
<evidence type="ECO:0000256" key="3">
    <source>
        <dbReference type="ARBA" id="ARBA00022801"/>
    </source>
</evidence>
<keyword evidence="4 6" id="KW-0347">Helicase</keyword>
<dbReference type="GO" id="GO:0005524">
    <property type="term" value="F:ATP binding"/>
    <property type="evidence" value="ECO:0007669"/>
    <property type="project" value="UniProtKB-KW"/>
</dbReference>
<proteinExistence type="inferred from homology"/>
<dbReference type="Pfam" id="PF00270">
    <property type="entry name" value="DEAD"/>
    <property type="match status" value="1"/>
</dbReference>
<dbReference type="InterPro" id="IPR014001">
    <property type="entry name" value="Helicase_ATP-bd"/>
</dbReference>
<keyword evidence="3 6" id="KW-0378">Hydrolase</keyword>
<accession>A0A1B6GRN0</accession>
<evidence type="ECO:0000256" key="2">
    <source>
        <dbReference type="ARBA" id="ARBA00022741"/>
    </source>
</evidence>
<dbReference type="GO" id="GO:0016787">
    <property type="term" value="F:hydrolase activity"/>
    <property type="evidence" value="ECO:0007669"/>
    <property type="project" value="UniProtKB-KW"/>
</dbReference>
<dbReference type="InterPro" id="IPR001650">
    <property type="entry name" value="Helicase_C-like"/>
</dbReference>
<feature type="domain" description="Helicase C-terminal" evidence="9">
    <location>
        <begin position="296"/>
        <end position="457"/>
    </location>
</feature>
<evidence type="ECO:0000256" key="5">
    <source>
        <dbReference type="ARBA" id="ARBA00022840"/>
    </source>
</evidence>
<dbReference type="SUPFAM" id="SSF52540">
    <property type="entry name" value="P-loop containing nucleoside triphosphate hydrolases"/>
    <property type="match status" value="1"/>
</dbReference>
<evidence type="ECO:0000313" key="10">
    <source>
        <dbReference type="EMBL" id="JAS65096.1"/>
    </source>
</evidence>
<evidence type="ECO:0000256" key="7">
    <source>
        <dbReference type="SAM" id="MobiDB-lite"/>
    </source>
</evidence>
<keyword evidence="2 6" id="KW-0547">Nucleotide-binding</keyword>
<dbReference type="Gene3D" id="3.40.50.300">
    <property type="entry name" value="P-loop containing nucleotide triphosphate hydrolases"/>
    <property type="match status" value="2"/>
</dbReference>
<feature type="non-terminal residue" evidence="10">
    <location>
        <position position="511"/>
    </location>
</feature>
<evidence type="ECO:0000256" key="6">
    <source>
        <dbReference type="RuleBase" id="RU000492"/>
    </source>
</evidence>
<dbReference type="SMART" id="SM00487">
    <property type="entry name" value="DEXDc"/>
    <property type="match status" value="1"/>
</dbReference>
<keyword evidence="5 6" id="KW-0067">ATP-binding</keyword>
<feature type="compositionally biased region" description="Basic and acidic residues" evidence="7">
    <location>
        <begin position="1"/>
        <end position="26"/>
    </location>
</feature>